<dbReference type="PATRIC" id="fig|1003181.4.peg.7645"/>
<evidence type="ECO:0000256" key="3">
    <source>
        <dbReference type="ARBA" id="ARBA00009948"/>
    </source>
</evidence>
<dbReference type="FunFam" id="3.65.10.10:FF:000005">
    <property type="entry name" value="3-phosphoshikimate 1-carboxyvinyltransferase"/>
    <property type="match status" value="1"/>
</dbReference>
<dbReference type="EMBL" id="LUTY01003158">
    <property type="protein sequence ID" value="OAD18626.1"/>
    <property type="molecule type" value="Genomic_DNA"/>
</dbReference>
<feature type="binding site" evidence="9">
    <location>
        <position position="46"/>
    </location>
    <ligand>
        <name>3-phosphoshikimate</name>
        <dbReference type="ChEBI" id="CHEBI:145989"/>
    </ligand>
</feature>
<name>A0A176RSE6_9GAMM</name>
<feature type="binding site" evidence="9">
    <location>
        <position position="192"/>
    </location>
    <ligand>
        <name>3-phosphoshikimate</name>
        <dbReference type="ChEBI" id="CHEBI:145989"/>
    </ligand>
</feature>
<feature type="binding site" evidence="9">
    <location>
        <position position="45"/>
    </location>
    <ligand>
        <name>phosphoenolpyruvate</name>
        <dbReference type="ChEBI" id="CHEBI:58702"/>
    </ligand>
</feature>
<evidence type="ECO:0000313" key="11">
    <source>
        <dbReference type="EMBL" id="OAD18626.1"/>
    </source>
</evidence>
<dbReference type="GO" id="GO:0009073">
    <property type="term" value="P:aromatic amino acid family biosynthetic process"/>
    <property type="evidence" value="ECO:0007669"/>
    <property type="project" value="UniProtKB-KW"/>
</dbReference>
<feature type="domain" description="Enolpyruvate transferase" evidence="10">
    <location>
        <begin position="30"/>
        <end position="445"/>
    </location>
</feature>
<dbReference type="SUPFAM" id="SSF55205">
    <property type="entry name" value="EPT/RTPC-like"/>
    <property type="match status" value="1"/>
</dbReference>
<keyword evidence="6 9" id="KW-0808">Transferase</keyword>
<keyword evidence="7 9" id="KW-0057">Aromatic amino acid biosynthesis</keyword>
<comment type="caution">
    <text evidence="9">Lacks conserved residue(s) required for the propagation of feature annotation.</text>
</comment>
<dbReference type="Gene3D" id="3.65.10.10">
    <property type="entry name" value="Enolpyruvate transferase domain"/>
    <property type="match status" value="2"/>
</dbReference>
<dbReference type="UniPathway" id="UPA00053">
    <property type="reaction ID" value="UER00089"/>
</dbReference>
<feature type="binding site" evidence="9">
    <location>
        <position position="45"/>
    </location>
    <ligand>
        <name>3-phosphoshikimate</name>
        <dbReference type="ChEBI" id="CHEBI:145989"/>
    </ligand>
</feature>
<keyword evidence="5 9" id="KW-0028">Amino-acid biosynthesis</keyword>
<dbReference type="PROSITE" id="PS00104">
    <property type="entry name" value="EPSP_SYNTHASE_1"/>
    <property type="match status" value="1"/>
</dbReference>
<dbReference type="GO" id="GO:0005737">
    <property type="term" value="C:cytoplasm"/>
    <property type="evidence" value="ECO:0007669"/>
    <property type="project" value="UniProtKB-SubCell"/>
</dbReference>
<evidence type="ECO:0000256" key="7">
    <source>
        <dbReference type="ARBA" id="ARBA00023141"/>
    </source>
</evidence>
<dbReference type="Proteomes" id="UP000076962">
    <property type="component" value="Unassembled WGS sequence"/>
</dbReference>
<dbReference type="InterPro" id="IPR023193">
    <property type="entry name" value="EPSP_synthase_CS"/>
</dbReference>
<dbReference type="AlphaFoldDB" id="A0A176RSE6"/>
<evidence type="ECO:0000256" key="1">
    <source>
        <dbReference type="ARBA" id="ARBA00002174"/>
    </source>
</evidence>
<reference evidence="11 12" key="1">
    <citation type="submission" date="2016-05" db="EMBL/GenBank/DDBJ databases">
        <title>Single-cell genome of chain-forming Candidatus Thiomargarita nelsonii and comparison to other large sulfur-oxidizing bacteria.</title>
        <authorList>
            <person name="Winkel M."/>
            <person name="Salman V."/>
            <person name="Woyke T."/>
            <person name="Schulz-Vogt H."/>
            <person name="Richter M."/>
            <person name="Flood B."/>
            <person name="Bailey J."/>
            <person name="Amann R."/>
            <person name="Mussmann M."/>
        </authorList>
    </citation>
    <scope>NUCLEOTIDE SEQUENCE [LARGE SCALE GENOMIC DNA]</scope>
    <source>
        <strain evidence="11 12">THI036</strain>
    </source>
</reference>
<gene>
    <name evidence="9" type="primary">aroA</name>
    <name evidence="11" type="ORF">THIOM_005770</name>
</gene>
<sequence length="456" mass="48319">MPKRLAINLCKVRLALLLNKFQMTQTFIVNPGGKLHGTLRVPGDKSISHRAIMLGALSTHGTTHVNGFLEGEDTLATLAAFQAMGVSIERAYQGEVTIHGVGLHGLQAPSAPLYLGNSGTSMRLLSGLMAGQAFSVEMGGDASLSRRPMRRVTEPLSTMGAWIETTEKGMPPLKVHGGQRLQGINYTLPVASAQVESCLLLAGLYAEGTTCVTAPAPTRDHTERMLAGFGYPVQREGLRVCLQGGGKLQANSIEVPADISSAAFFMVGASIAQSADVLLEHVGINPTRMGVINILRQMGADISLHNQRKVGFEPVADIRVCASQLHGIDIPKEQVPLAIDEFPVLFIAAACAAGETVLTGAQELRVKESDRIQVMAEGLRALGIDAQPTPDGMIIQGGQIRGGVVNSHGDHRVAMAFTIAALRANDTITIEDCANVATSFPNFVELAQAVGIDIRL</sequence>
<dbReference type="GO" id="GO:0008652">
    <property type="term" value="P:amino acid biosynthetic process"/>
    <property type="evidence" value="ECO:0007669"/>
    <property type="project" value="UniProtKB-KW"/>
</dbReference>
<organism evidence="11 12">
    <name type="scientific">Candidatus Thiomargarita nelsonii</name>
    <dbReference type="NCBI Taxonomy" id="1003181"/>
    <lineage>
        <taxon>Bacteria</taxon>
        <taxon>Pseudomonadati</taxon>
        <taxon>Pseudomonadota</taxon>
        <taxon>Gammaproteobacteria</taxon>
        <taxon>Thiotrichales</taxon>
        <taxon>Thiotrichaceae</taxon>
        <taxon>Thiomargarita</taxon>
    </lineage>
</organism>
<dbReference type="InterPro" id="IPR013792">
    <property type="entry name" value="RNA3'P_cycl/enolpyr_Trfase_a/b"/>
</dbReference>
<keyword evidence="12" id="KW-1185">Reference proteome</keyword>
<dbReference type="PROSITE" id="PS00885">
    <property type="entry name" value="EPSP_SYNTHASE_2"/>
    <property type="match status" value="1"/>
</dbReference>
<comment type="caution">
    <text evidence="11">The sequence shown here is derived from an EMBL/GenBank/DDBJ whole genome shotgun (WGS) entry which is preliminary data.</text>
</comment>
<evidence type="ECO:0000256" key="4">
    <source>
        <dbReference type="ARBA" id="ARBA00022490"/>
    </source>
</evidence>
<comment type="subcellular location">
    <subcellularLocation>
        <location evidence="9">Cytoplasm</location>
    </subcellularLocation>
</comment>
<protein>
    <recommendedName>
        <fullName evidence="9">3-phosphoshikimate 1-carboxyvinyltransferase</fullName>
        <ecNumber evidence="9">2.5.1.19</ecNumber>
    </recommendedName>
    <alternativeName>
        <fullName evidence="9">5-enolpyruvylshikimate-3-phosphate synthase</fullName>
        <shortName evidence="9">EPSP synthase</shortName>
        <shortName evidence="9">EPSPS</shortName>
    </alternativeName>
</protein>
<feature type="binding site" evidence="9">
    <location>
        <position position="50"/>
    </location>
    <ligand>
        <name>3-phosphoshikimate</name>
        <dbReference type="ChEBI" id="CHEBI:145989"/>
    </ligand>
</feature>
<dbReference type="FunFam" id="3.65.10.10:FF:000006">
    <property type="entry name" value="3-phosphoshikimate 1-carboxyvinyltransferase"/>
    <property type="match status" value="1"/>
</dbReference>
<dbReference type="PANTHER" id="PTHR21090:SF5">
    <property type="entry name" value="PENTAFUNCTIONAL AROM POLYPEPTIDE"/>
    <property type="match status" value="1"/>
</dbReference>
<dbReference type="InterPro" id="IPR006264">
    <property type="entry name" value="EPSP_synthase"/>
</dbReference>
<dbReference type="GO" id="GO:0003866">
    <property type="term" value="F:3-phosphoshikimate 1-carboxyvinyltransferase activity"/>
    <property type="evidence" value="ECO:0007669"/>
    <property type="project" value="UniProtKB-UniRule"/>
</dbReference>
<keyword evidence="4 9" id="KW-0963">Cytoplasm</keyword>
<feature type="binding site" evidence="9">
    <location>
        <position position="367"/>
    </location>
    <ligand>
        <name>3-phosphoshikimate</name>
        <dbReference type="ChEBI" id="CHEBI:145989"/>
    </ligand>
</feature>
<dbReference type="EC" id="2.5.1.19" evidence="9"/>
<comment type="subunit">
    <text evidence="9">Monomer.</text>
</comment>
<comment type="catalytic activity">
    <reaction evidence="8">
        <text>3-phosphoshikimate + phosphoenolpyruvate = 5-O-(1-carboxyvinyl)-3-phosphoshikimate + phosphate</text>
        <dbReference type="Rhea" id="RHEA:21256"/>
        <dbReference type="ChEBI" id="CHEBI:43474"/>
        <dbReference type="ChEBI" id="CHEBI:57701"/>
        <dbReference type="ChEBI" id="CHEBI:58702"/>
        <dbReference type="ChEBI" id="CHEBI:145989"/>
        <dbReference type="EC" id="2.5.1.19"/>
    </reaction>
    <physiologicalReaction direction="left-to-right" evidence="8">
        <dbReference type="Rhea" id="RHEA:21257"/>
    </physiologicalReaction>
</comment>
<evidence type="ECO:0000256" key="8">
    <source>
        <dbReference type="ARBA" id="ARBA00044633"/>
    </source>
</evidence>
<evidence type="ECO:0000256" key="5">
    <source>
        <dbReference type="ARBA" id="ARBA00022605"/>
    </source>
</evidence>
<evidence type="ECO:0000259" key="10">
    <source>
        <dbReference type="Pfam" id="PF00275"/>
    </source>
</evidence>
<dbReference type="CDD" id="cd01556">
    <property type="entry name" value="EPSP_synthase"/>
    <property type="match status" value="1"/>
</dbReference>
<feature type="binding site" evidence="9">
    <location>
        <position position="119"/>
    </location>
    <ligand>
        <name>phosphoenolpyruvate</name>
        <dbReference type="ChEBI" id="CHEBI:58702"/>
    </ligand>
</feature>
<feature type="binding site" evidence="9">
    <location>
        <position position="194"/>
    </location>
    <ligand>
        <name>3-phosphoshikimate</name>
        <dbReference type="ChEBI" id="CHEBI:145989"/>
    </ligand>
</feature>
<feature type="binding site" evidence="9">
    <location>
        <position position="371"/>
    </location>
    <ligand>
        <name>phosphoenolpyruvate</name>
        <dbReference type="ChEBI" id="CHEBI:58702"/>
    </ligand>
</feature>
<evidence type="ECO:0000256" key="6">
    <source>
        <dbReference type="ARBA" id="ARBA00022679"/>
    </source>
</evidence>
<dbReference type="HAMAP" id="MF_00210">
    <property type="entry name" value="EPSP_synth"/>
    <property type="match status" value="1"/>
</dbReference>
<feature type="binding site" evidence="9">
    <location>
        <position position="194"/>
    </location>
    <ligand>
        <name>phosphoenolpyruvate</name>
        <dbReference type="ChEBI" id="CHEBI:58702"/>
    </ligand>
</feature>
<evidence type="ECO:0000256" key="9">
    <source>
        <dbReference type="HAMAP-Rule" id="MF_00210"/>
    </source>
</evidence>
<dbReference type="NCBIfam" id="TIGR01356">
    <property type="entry name" value="aroA"/>
    <property type="match status" value="1"/>
</dbReference>
<feature type="binding site" evidence="9">
    <location>
        <position position="340"/>
    </location>
    <ligand>
        <name>3-phosphoshikimate</name>
        <dbReference type="ChEBI" id="CHEBI:145989"/>
    </ligand>
</feature>
<dbReference type="InterPro" id="IPR036968">
    <property type="entry name" value="Enolpyruvate_Tfrase_sf"/>
</dbReference>
<dbReference type="Pfam" id="PF00275">
    <property type="entry name" value="EPSP_synthase"/>
    <property type="match status" value="1"/>
</dbReference>
<comment type="pathway">
    <text evidence="2 9">Metabolic intermediate biosynthesis; chorismate biosynthesis; chorismate from D-erythrose 4-phosphate and phosphoenolpyruvate: step 6/7.</text>
</comment>
<evidence type="ECO:0000256" key="2">
    <source>
        <dbReference type="ARBA" id="ARBA00004811"/>
    </source>
</evidence>
<comment type="function">
    <text evidence="1 9">Catalyzes the transfer of the enolpyruvyl moiety of phosphoenolpyruvate (PEP) to the 5-hydroxyl of shikimate-3-phosphate (S3P) to produce enolpyruvyl shikimate-3-phosphate and inorganic phosphate.</text>
</comment>
<dbReference type="PIRSF" id="PIRSF000505">
    <property type="entry name" value="EPSPS"/>
    <property type="match status" value="1"/>
</dbReference>
<accession>A0A176RSE6</accession>
<feature type="active site" description="Proton acceptor" evidence="9">
    <location>
        <position position="340"/>
    </location>
</feature>
<evidence type="ECO:0000313" key="12">
    <source>
        <dbReference type="Proteomes" id="UP000076962"/>
    </source>
</evidence>
<proteinExistence type="inferred from homology"/>
<dbReference type="PANTHER" id="PTHR21090">
    <property type="entry name" value="AROM/DEHYDROQUINATE SYNTHASE"/>
    <property type="match status" value="1"/>
</dbReference>
<feature type="binding site" evidence="9">
    <location>
        <position position="412"/>
    </location>
    <ligand>
        <name>phosphoenolpyruvate</name>
        <dbReference type="ChEBI" id="CHEBI:58702"/>
    </ligand>
</feature>
<dbReference type="InterPro" id="IPR001986">
    <property type="entry name" value="Enolpyruvate_Tfrase_dom"/>
</dbReference>
<dbReference type="GO" id="GO:0009423">
    <property type="term" value="P:chorismate biosynthetic process"/>
    <property type="evidence" value="ECO:0007669"/>
    <property type="project" value="UniProtKB-UniRule"/>
</dbReference>
<feature type="binding site" evidence="9">
    <location>
        <position position="147"/>
    </location>
    <ligand>
        <name>phosphoenolpyruvate</name>
        <dbReference type="ChEBI" id="CHEBI:58702"/>
    </ligand>
</feature>
<comment type="similarity">
    <text evidence="3 9">Belongs to the EPSP synthase family.</text>
</comment>